<dbReference type="InterPro" id="IPR001810">
    <property type="entry name" value="F-box_dom"/>
</dbReference>
<dbReference type="InterPro" id="IPR036047">
    <property type="entry name" value="F-box-like_dom_sf"/>
</dbReference>
<dbReference type="Proteomes" id="UP000623129">
    <property type="component" value="Unassembled WGS sequence"/>
</dbReference>
<name>A0A833VG35_9POAL</name>
<dbReference type="PROSITE" id="PS50181">
    <property type="entry name" value="FBOX"/>
    <property type="match status" value="1"/>
</dbReference>
<comment type="caution">
    <text evidence="3">The sequence shown here is derived from an EMBL/GenBank/DDBJ whole genome shotgun (WGS) entry which is preliminary data.</text>
</comment>
<dbReference type="Gene3D" id="1.20.1280.50">
    <property type="match status" value="1"/>
</dbReference>
<sequence>MPRGFLAVTKLKLTKPNMKMKKKKKPKTPESSQDQDQDSNFAFNLKQTTSFSLTHCPIQPLGNLLLGPTTKTNLRDAGLGALYCLPDDLLLDILSLLDATDLAVFSTANKLTYVFSSHDPLWRSLVLSKFEGQFSFVHSWKYTYINSLTGKPPPIPKSLKITNFYSYYLFQSYLCANMEFKPEWLKRENIQRRRGISVEEFISCFEEPNKPMLLEGCIDTWPALQKWTRGYQTR</sequence>
<dbReference type="PANTHER" id="PTHR12480:SF21">
    <property type="entry name" value="JMJC DOMAIN-CONTAINING PROTEIN 8"/>
    <property type="match status" value="1"/>
</dbReference>
<feature type="region of interest" description="Disordered" evidence="1">
    <location>
        <begin position="17"/>
        <end position="37"/>
    </location>
</feature>
<evidence type="ECO:0000256" key="1">
    <source>
        <dbReference type="SAM" id="MobiDB-lite"/>
    </source>
</evidence>
<feature type="domain" description="F-box" evidence="2">
    <location>
        <begin position="79"/>
        <end position="125"/>
    </location>
</feature>
<dbReference type="SUPFAM" id="SSF81383">
    <property type="entry name" value="F-box domain"/>
    <property type="match status" value="1"/>
</dbReference>
<dbReference type="Gene3D" id="2.60.120.650">
    <property type="entry name" value="Cupin"/>
    <property type="match status" value="1"/>
</dbReference>
<gene>
    <name evidence="3" type="ORF">FCM35_KLT17948</name>
</gene>
<organism evidence="3 4">
    <name type="scientific">Carex littledalei</name>
    <dbReference type="NCBI Taxonomy" id="544730"/>
    <lineage>
        <taxon>Eukaryota</taxon>
        <taxon>Viridiplantae</taxon>
        <taxon>Streptophyta</taxon>
        <taxon>Embryophyta</taxon>
        <taxon>Tracheophyta</taxon>
        <taxon>Spermatophyta</taxon>
        <taxon>Magnoliopsida</taxon>
        <taxon>Liliopsida</taxon>
        <taxon>Poales</taxon>
        <taxon>Cyperaceae</taxon>
        <taxon>Cyperoideae</taxon>
        <taxon>Cariceae</taxon>
        <taxon>Carex</taxon>
        <taxon>Carex subgen. Euthyceras</taxon>
    </lineage>
</organism>
<evidence type="ECO:0000313" key="3">
    <source>
        <dbReference type="EMBL" id="KAF3337361.1"/>
    </source>
</evidence>
<protein>
    <submittedName>
        <fullName evidence="3">F-box protein</fullName>
    </submittedName>
</protein>
<dbReference type="SUPFAM" id="SSF51197">
    <property type="entry name" value="Clavaminate synthase-like"/>
    <property type="match status" value="1"/>
</dbReference>
<accession>A0A833VG35</accession>
<keyword evidence="4" id="KW-1185">Reference proteome</keyword>
<proteinExistence type="predicted"/>
<dbReference type="GO" id="GO:0000987">
    <property type="term" value="F:cis-regulatory region sequence-specific DNA binding"/>
    <property type="evidence" value="ECO:0007669"/>
    <property type="project" value="TreeGrafter"/>
</dbReference>
<reference evidence="3" key="1">
    <citation type="submission" date="2020-01" db="EMBL/GenBank/DDBJ databases">
        <title>Genome sequence of Kobresia littledalei, the first chromosome-level genome in the family Cyperaceae.</title>
        <authorList>
            <person name="Qu G."/>
        </authorList>
    </citation>
    <scope>NUCLEOTIDE SEQUENCE</scope>
    <source>
        <strain evidence="3">C.B.Clarke</strain>
        <tissue evidence="3">Leaf</tissue>
    </source>
</reference>
<evidence type="ECO:0000313" key="4">
    <source>
        <dbReference type="Proteomes" id="UP000623129"/>
    </source>
</evidence>
<dbReference type="AlphaFoldDB" id="A0A833VG35"/>
<dbReference type="InterPro" id="IPR050910">
    <property type="entry name" value="JMJD6_ArgDemeth/LysHydrox"/>
</dbReference>
<dbReference type="PANTHER" id="PTHR12480">
    <property type="entry name" value="ARGININE DEMETHYLASE AND LYSYL-HYDROXYLASE JMJD"/>
    <property type="match status" value="1"/>
</dbReference>
<dbReference type="Pfam" id="PF12937">
    <property type="entry name" value="F-box-like"/>
    <property type="match status" value="1"/>
</dbReference>
<dbReference type="EMBL" id="SWLB01000006">
    <property type="protein sequence ID" value="KAF3337361.1"/>
    <property type="molecule type" value="Genomic_DNA"/>
</dbReference>
<evidence type="ECO:0000259" key="2">
    <source>
        <dbReference type="PROSITE" id="PS50181"/>
    </source>
</evidence>
<dbReference type="OrthoDB" id="424465at2759"/>
<dbReference type="GO" id="GO:0005634">
    <property type="term" value="C:nucleus"/>
    <property type="evidence" value="ECO:0007669"/>
    <property type="project" value="TreeGrafter"/>
</dbReference>